<dbReference type="RefSeq" id="WP_272749538.1">
    <property type="nucleotide sequence ID" value="NZ_JAQQKX010000019.1"/>
</dbReference>
<organism evidence="1 2">
    <name type="scientific">Asticcacaulis aquaticus</name>
    <dbReference type="NCBI Taxonomy" id="2984212"/>
    <lineage>
        <taxon>Bacteria</taxon>
        <taxon>Pseudomonadati</taxon>
        <taxon>Pseudomonadota</taxon>
        <taxon>Alphaproteobacteria</taxon>
        <taxon>Caulobacterales</taxon>
        <taxon>Caulobacteraceae</taxon>
        <taxon>Asticcacaulis</taxon>
    </lineage>
</organism>
<sequence>MGRPKHYSLELVGRCQHLIDGLVGMTARDEFAQRWRGPLTTTFLLAMSTPMIVLPYERLYQPMQDRGGVADDTELDRKVKVNERLKESLSDNSKFGDAPFWSTDQWSYIDSTRYFNIAKNWDHQIFETLNSDKAKADAGAALTKNVLKCIRNALSHGGIAYLDSYGRQSEDATHMLAFAAFPSVKRKNELRILRISVEGYQEFLGKWSAWLTDNGVDTRLSEDGPGWFDGQR</sequence>
<accession>A0ABT5HY73</accession>
<gene>
    <name evidence="1" type="ORF">PQU92_17265</name>
</gene>
<reference evidence="1 2" key="1">
    <citation type="submission" date="2023-01" db="EMBL/GenBank/DDBJ databases">
        <title>Novel species of the genus Asticcacaulis isolated from rivers.</title>
        <authorList>
            <person name="Lu H."/>
        </authorList>
    </citation>
    <scope>NUCLEOTIDE SEQUENCE [LARGE SCALE GENOMIC DNA]</scope>
    <source>
        <strain evidence="1 2">BYS171W</strain>
    </source>
</reference>
<evidence type="ECO:0000313" key="1">
    <source>
        <dbReference type="EMBL" id="MDC7685037.1"/>
    </source>
</evidence>
<protein>
    <recommendedName>
        <fullName evidence="3">Abi-like protein</fullName>
    </recommendedName>
</protein>
<keyword evidence="2" id="KW-1185">Reference proteome</keyword>
<evidence type="ECO:0000313" key="2">
    <source>
        <dbReference type="Proteomes" id="UP001214854"/>
    </source>
</evidence>
<comment type="caution">
    <text evidence="1">The sequence shown here is derived from an EMBL/GenBank/DDBJ whole genome shotgun (WGS) entry which is preliminary data.</text>
</comment>
<proteinExistence type="predicted"/>
<evidence type="ECO:0008006" key="3">
    <source>
        <dbReference type="Google" id="ProtNLM"/>
    </source>
</evidence>
<dbReference type="EMBL" id="JAQQKX010000019">
    <property type="protein sequence ID" value="MDC7685037.1"/>
    <property type="molecule type" value="Genomic_DNA"/>
</dbReference>
<dbReference type="Proteomes" id="UP001214854">
    <property type="component" value="Unassembled WGS sequence"/>
</dbReference>
<name>A0ABT5HY73_9CAUL</name>